<evidence type="ECO:0000313" key="2">
    <source>
        <dbReference type="Proteomes" id="UP000185990"/>
    </source>
</evidence>
<protein>
    <submittedName>
        <fullName evidence="1">Phosphate ABC transporter substrate-binding protein</fullName>
    </submittedName>
</protein>
<sequence>MPGRYAELVMYVAPQPVQVASEQWLTRIVALLDAPRRDGRGLELLELFRSPDLLLTQTCGYPLMTLLRGQVQLVGRPRYELNHSSAGNHCSLIVSRATDPRIDLADFKGSRGVINDRHSNSGMNLFRHRLAPLQQGGRFFASVAVSGAHQQSLRHVREGWADLACIDSVTFDCLARYAPAEVAGLRLVARTATSPTLPYITALDTGRVGAEQIRRAMNQALQQLPQVRAVLGVQEVLPVSEADYQPVLDLQRVATDCGYEVLA</sequence>
<organism evidence="1 2">
    <name type="scientific">Pseudomonas versuta</name>
    <dbReference type="NCBI Taxonomy" id="1788301"/>
    <lineage>
        <taxon>Bacteria</taxon>
        <taxon>Pseudomonadati</taxon>
        <taxon>Pseudomonadota</taxon>
        <taxon>Gammaproteobacteria</taxon>
        <taxon>Pseudomonadales</taxon>
        <taxon>Pseudomonadaceae</taxon>
        <taxon>Pseudomonas</taxon>
    </lineage>
</organism>
<dbReference type="Gene3D" id="3.40.190.10">
    <property type="entry name" value="Periplasmic binding protein-like II"/>
    <property type="match status" value="1"/>
</dbReference>
<proteinExistence type="predicted"/>
<dbReference type="EMBL" id="MPJD01000004">
    <property type="protein sequence ID" value="OKA28216.1"/>
    <property type="molecule type" value="Genomic_DNA"/>
</dbReference>
<dbReference type="PANTHER" id="PTHR35841">
    <property type="entry name" value="PHOSPHONATES-BINDING PERIPLASMIC PROTEIN"/>
    <property type="match status" value="1"/>
</dbReference>
<dbReference type="AlphaFoldDB" id="A0A854A2S4"/>
<reference evidence="1 2" key="1">
    <citation type="submission" date="2016-11" db="EMBL/GenBank/DDBJ databases">
        <title>Draft genome of Pseudomonas versuta A4R1.12.</title>
        <authorList>
            <person name="See-Too W.-S."/>
        </authorList>
    </citation>
    <scope>NUCLEOTIDE SEQUENCE [LARGE SCALE GENOMIC DNA]</scope>
    <source>
        <strain evidence="1 2">A4R1.12</strain>
    </source>
</reference>
<accession>A0A854A2S4</accession>
<evidence type="ECO:0000313" key="1">
    <source>
        <dbReference type="EMBL" id="OKA28216.1"/>
    </source>
</evidence>
<name>A0A854A2S4_9PSED</name>
<dbReference type="SUPFAM" id="SSF53850">
    <property type="entry name" value="Periplasmic binding protein-like II"/>
    <property type="match status" value="1"/>
</dbReference>
<comment type="caution">
    <text evidence="1">The sequence shown here is derived from an EMBL/GenBank/DDBJ whole genome shotgun (WGS) entry which is preliminary data.</text>
</comment>
<dbReference type="RefSeq" id="WP_073508828.1">
    <property type="nucleotide sequence ID" value="NZ_MPJD01000004.1"/>
</dbReference>
<dbReference type="Pfam" id="PF12974">
    <property type="entry name" value="Phosphonate-bd"/>
    <property type="match status" value="1"/>
</dbReference>
<dbReference type="Proteomes" id="UP000185990">
    <property type="component" value="Unassembled WGS sequence"/>
</dbReference>
<gene>
    <name evidence="1" type="ORF">BOH74_01795</name>
</gene>
<dbReference type="PANTHER" id="PTHR35841:SF1">
    <property type="entry name" value="PHOSPHONATES-BINDING PERIPLASMIC PROTEIN"/>
    <property type="match status" value="1"/>
</dbReference>